<dbReference type="AlphaFoldDB" id="A0A395SX67"/>
<protein>
    <submittedName>
        <fullName evidence="1">Uncharacterized protein</fullName>
    </submittedName>
</protein>
<dbReference type="EMBL" id="PXOG01000101">
    <property type="protein sequence ID" value="RGP77081.1"/>
    <property type="molecule type" value="Genomic_DNA"/>
</dbReference>
<name>A0A395SX67_9HYPO</name>
<accession>A0A395SX67</accession>
<dbReference type="OrthoDB" id="2364174at2759"/>
<sequence length="303" mass="34317">MTRLPRAERLPLVARKDIRDYWENTRGDHEQRLSEVLGQPWTVVVDPLALYPYAEGTWCERSLGQAIASYVESFVRRLEEFIGLDGNETVDEINEICSAHVLTIDYDDTDTVHYCGLKVSPEGQFVILFSRYDMGTNIIGVASENNLVKALNSAPSPRPMNFVARASIRNSYKSRIGEIGEKLKNMLGQEISLVPNFETNFEKLNGSADADSGWDRSFGNIHLAYFEGLAEQLEYQKFSEDDMLRDVLFEAMDKRAVHIRVVDQTKRSYNEPVIEDGILYLQTTPRNFASNTSQAASDLTSIL</sequence>
<evidence type="ECO:0000313" key="1">
    <source>
        <dbReference type="EMBL" id="RGP77081.1"/>
    </source>
</evidence>
<dbReference type="Proteomes" id="UP000266234">
    <property type="component" value="Unassembled WGS sequence"/>
</dbReference>
<reference evidence="1 2" key="1">
    <citation type="journal article" date="2018" name="PLoS Pathog.">
        <title>Evolution of structural diversity of trichothecenes, a family of toxins produced by plant pathogenic and entomopathogenic fungi.</title>
        <authorList>
            <person name="Proctor R.H."/>
            <person name="McCormick S.P."/>
            <person name="Kim H.S."/>
            <person name="Cardoza R.E."/>
            <person name="Stanley A.M."/>
            <person name="Lindo L."/>
            <person name="Kelly A."/>
            <person name="Brown D.W."/>
            <person name="Lee T."/>
            <person name="Vaughan M.M."/>
            <person name="Alexander N.J."/>
            <person name="Busman M."/>
            <person name="Gutierrez S."/>
        </authorList>
    </citation>
    <scope>NUCLEOTIDE SEQUENCE [LARGE SCALE GENOMIC DNA]</scope>
    <source>
        <strain evidence="1 2">NRRL 20695</strain>
    </source>
</reference>
<proteinExistence type="predicted"/>
<organism evidence="1 2">
    <name type="scientific">Fusarium longipes</name>
    <dbReference type="NCBI Taxonomy" id="694270"/>
    <lineage>
        <taxon>Eukaryota</taxon>
        <taxon>Fungi</taxon>
        <taxon>Dikarya</taxon>
        <taxon>Ascomycota</taxon>
        <taxon>Pezizomycotina</taxon>
        <taxon>Sordariomycetes</taxon>
        <taxon>Hypocreomycetidae</taxon>
        <taxon>Hypocreales</taxon>
        <taxon>Nectriaceae</taxon>
        <taxon>Fusarium</taxon>
    </lineage>
</organism>
<evidence type="ECO:0000313" key="2">
    <source>
        <dbReference type="Proteomes" id="UP000266234"/>
    </source>
</evidence>
<comment type="caution">
    <text evidence="1">The sequence shown here is derived from an EMBL/GenBank/DDBJ whole genome shotgun (WGS) entry which is preliminary data.</text>
</comment>
<keyword evidence="2" id="KW-1185">Reference proteome</keyword>
<gene>
    <name evidence="1" type="ORF">FLONG3_4820</name>
</gene>